<dbReference type="KEGG" id="fsm:CCS41_06000"/>
<proteinExistence type="predicted"/>
<name>A0A2U8I866_9GAMM</name>
<evidence type="ECO:0000313" key="2">
    <source>
        <dbReference type="EMBL" id="AWK14134.1"/>
    </source>
</evidence>
<feature type="region of interest" description="Disordered" evidence="1">
    <location>
        <begin position="1"/>
        <end position="40"/>
    </location>
</feature>
<accession>A0A2U8I866</accession>
<reference evidence="2 3" key="1">
    <citation type="submission" date="2017-05" db="EMBL/GenBank/DDBJ databases">
        <title>Genome sequence of Candidatus Fukatsuia symbiotica and Candidatus Hamiltonella defensa from Acyrthosiphon pisum strain 5D.</title>
        <authorList>
            <person name="Patel V.A."/>
            <person name="Chevignon G."/>
            <person name="Russell J.A."/>
            <person name="Oliver K.M."/>
        </authorList>
    </citation>
    <scope>NUCLEOTIDE SEQUENCE [LARGE SCALE GENOMIC DNA]</scope>
    <source>
        <strain evidence="2 3">5D</strain>
    </source>
</reference>
<feature type="compositionally biased region" description="Low complexity" evidence="1">
    <location>
        <begin position="59"/>
        <end position="80"/>
    </location>
</feature>
<keyword evidence="3" id="KW-1185">Reference proteome</keyword>
<organism evidence="2 3">
    <name type="scientific">Candidatus Fukatsuia symbiotica</name>
    <dbReference type="NCBI Taxonomy" id="1878942"/>
    <lineage>
        <taxon>Bacteria</taxon>
        <taxon>Pseudomonadati</taxon>
        <taxon>Pseudomonadota</taxon>
        <taxon>Gammaproteobacteria</taxon>
        <taxon>Enterobacterales</taxon>
        <taxon>Yersiniaceae</taxon>
        <taxon>Candidatus Fukatsuia</taxon>
    </lineage>
</organism>
<dbReference type="EMBL" id="CP021659">
    <property type="protein sequence ID" value="AWK14134.1"/>
    <property type="molecule type" value="Genomic_DNA"/>
</dbReference>
<dbReference type="Proteomes" id="UP000261875">
    <property type="component" value="Chromosome"/>
</dbReference>
<dbReference type="AlphaFoldDB" id="A0A2U8I866"/>
<sequence length="389" mass="43677">MTHVSTFTGSRHHPYRQVHESYGSGNLDLPRAPDPDAELPDLRNDVFDFFSKLDTATDSSPSAKLLQPASPSSSSFSQRSFHADSDLHAAPVMKNPVFPSTIPQPTVRMAVSTANLSLLQQLPSQFSQTANTSTTTTASTRTILEKPNKLTAEDEKIVEQLSQEESTLDVSWVKTLVVSNSNLILIIKTALEKVRDCNKEKGNGHELFNASENLHLLVAIVSYNWDKSVTEKNLCVSHRTIENWINKFRQYNNINLPLNTQIASTKEILDFINQINKNTGRKPSLLSKRILNIFNALDTNIQQKVLKARLKQWSSDKSQSKSIFQNFSWRIMHIIYCGNAYSQEYSGVFNASIDLGVPRKQAATLAKDRKLYIDAMQSHLNPIDDGTRT</sequence>
<dbReference type="RefSeq" id="WP_119797358.1">
    <property type="nucleotide sequence ID" value="NZ_CP021659.1"/>
</dbReference>
<protein>
    <submittedName>
        <fullName evidence="2">Uncharacterized protein</fullName>
    </submittedName>
</protein>
<evidence type="ECO:0000256" key="1">
    <source>
        <dbReference type="SAM" id="MobiDB-lite"/>
    </source>
</evidence>
<feature type="region of interest" description="Disordered" evidence="1">
    <location>
        <begin position="58"/>
        <end position="81"/>
    </location>
</feature>
<gene>
    <name evidence="2" type="ORF">CCS41_06000</name>
</gene>
<evidence type="ECO:0000313" key="3">
    <source>
        <dbReference type="Proteomes" id="UP000261875"/>
    </source>
</evidence>